<keyword evidence="4" id="KW-0378">Hydrolase</keyword>
<evidence type="ECO:0000313" key="9">
    <source>
        <dbReference type="EMBL" id="KAL3289106.1"/>
    </source>
</evidence>
<comment type="caution">
    <text evidence="9">The sequence shown here is derived from an EMBL/GenBank/DDBJ whole genome shotgun (WGS) entry which is preliminary data.</text>
</comment>
<dbReference type="Pfam" id="PF00962">
    <property type="entry name" value="A_deaminase"/>
    <property type="match status" value="1"/>
</dbReference>
<comment type="similarity">
    <text evidence="2">Belongs to the metallo-dependent hydrolases superfamily. Adenosine and AMP deaminases family.</text>
</comment>
<dbReference type="EMBL" id="JABFTP020000185">
    <property type="protein sequence ID" value="KAL3289106.1"/>
    <property type="molecule type" value="Genomic_DNA"/>
</dbReference>
<dbReference type="PANTHER" id="PTHR11409">
    <property type="entry name" value="ADENOSINE DEAMINASE"/>
    <property type="match status" value="1"/>
</dbReference>
<evidence type="ECO:0000256" key="3">
    <source>
        <dbReference type="ARBA" id="ARBA00022723"/>
    </source>
</evidence>
<dbReference type="Gene3D" id="3.20.20.140">
    <property type="entry name" value="Metal-dependent hydrolases"/>
    <property type="match status" value="1"/>
</dbReference>
<comment type="catalytic activity">
    <reaction evidence="7">
        <text>N(6)-methyl-AMP + H2O + H(+) = IMP + methylamine</text>
        <dbReference type="Rhea" id="RHEA:16001"/>
        <dbReference type="ChEBI" id="CHEBI:15377"/>
        <dbReference type="ChEBI" id="CHEBI:15378"/>
        <dbReference type="ChEBI" id="CHEBI:58053"/>
        <dbReference type="ChEBI" id="CHEBI:59338"/>
        <dbReference type="ChEBI" id="CHEBI:144842"/>
    </reaction>
    <physiologicalReaction direction="left-to-right" evidence="7">
        <dbReference type="Rhea" id="RHEA:16002"/>
    </physiologicalReaction>
</comment>
<evidence type="ECO:0000256" key="5">
    <source>
        <dbReference type="ARBA" id="ARBA00022833"/>
    </source>
</evidence>
<dbReference type="GO" id="GO:0016787">
    <property type="term" value="F:hydrolase activity"/>
    <property type="evidence" value="ECO:0007669"/>
    <property type="project" value="UniProtKB-KW"/>
</dbReference>
<keyword evidence="6" id="KW-0546">Nucleotide metabolism</keyword>
<comment type="cofactor">
    <cofactor evidence="1">
        <name>Zn(2+)</name>
        <dbReference type="ChEBI" id="CHEBI:29105"/>
    </cofactor>
</comment>
<dbReference type="GO" id="GO:0009117">
    <property type="term" value="P:nucleotide metabolic process"/>
    <property type="evidence" value="ECO:0007669"/>
    <property type="project" value="UniProtKB-KW"/>
</dbReference>
<dbReference type="CDD" id="cd00443">
    <property type="entry name" value="ADA_AMPD"/>
    <property type="match status" value="1"/>
</dbReference>
<evidence type="ECO:0000313" key="10">
    <source>
        <dbReference type="Proteomes" id="UP001516400"/>
    </source>
</evidence>
<proteinExistence type="inferred from homology"/>
<evidence type="ECO:0000256" key="1">
    <source>
        <dbReference type="ARBA" id="ARBA00001947"/>
    </source>
</evidence>
<evidence type="ECO:0000259" key="8">
    <source>
        <dbReference type="Pfam" id="PF00962"/>
    </source>
</evidence>
<evidence type="ECO:0000256" key="6">
    <source>
        <dbReference type="ARBA" id="ARBA00023080"/>
    </source>
</evidence>
<name>A0ABD2PE88_9CUCU</name>
<protein>
    <recommendedName>
        <fullName evidence="8">Adenosine deaminase domain-containing protein</fullName>
    </recommendedName>
</protein>
<keyword evidence="5" id="KW-0862">Zinc</keyword>
<dbReference type="InterPro" id="IPR032466">
    <property type="entry name" value="Metal_Hydrolase"/>
</dbReference>
<evidence type="ECO:0000256" key="2">
    <source>
        <dbReference type="ARBA" id="ARBA00006676"/>
    </source>
</evidence>
<dbReference type="PANTHER" id="PTHR11409:SF42">
    <property type="entry name" value="ADENOSINE DEAMINASE-LIKE PROTEIN"/>
    <property type="match status" value="1"/>
</dbReference>
<keyword evidence="3" id="KW-0479">Metal-binding</keyword>
<dbReference type="InterPro" id="IPR006330">
    <property type="entry name" value="Ado/ade_deaminase"/>
</dbReference>
<evidence type="ECO:0000256" key="7">
    <source>
        <dbReference type="ARBA" id="ARBA00048787"/>
    </source>
</evidence>
<gene>
    <name evidence="9" type="ORF">HHI36_003547</name>
</gene>
<organism evidence="9 10">
    <name type="scientific">Cryptolaemus montrouzieri</name>
    <dbReference type="NCBI Taxonomy" id="559131"/>
    <lineage>
        <taxon>Eukaryota</taxon>
        <taxon>Metazoa</taxon>
        <taxon>Ecdysozoa</taxon>
        <taxon>Arthropoda</taxon>
        <taxon>Hexapoda</taxon>
        <taxon>Insecta</taxon>
        <taxon>Pterygota</taxon>
        <taxon>Neoptera</taxon>
        <taxon>Endopterygota</taxon>
        <taxon>Coleoptera</taxon>
        <taxon>Polyphaga</taxon>
        <taxon>Cucujiformia</taxon>
        <taxon>Coccinelloidea</taxon>
        <taxon>Coccinellidae</taxon>
        <taxon>Scymninae</taxon>
        <taxon>Scymnini</taxon>
        <taxon>Cryptolaemus</taxon>
    </lineage>
</organism>
<dbReference type="GO" id="GO:0046872">
    <property type="term" value="F:metal ion binding"/>
    <property type="evidence" value="ECO:0007669"/>
    <property type="project" value="UniProtKB-KW"/>
</dbReference>
<dbReference type="InterPro" id="IPR001365">
    <property type="entry name" value="A_deaminase_dom"/>
</dbReference>
<accession>A0ABD2PE88</accession>
<feature type="domain" description="Adenosine deaminase" evidence="8">
    <location>
        <begin position="14"/>
        <end position="334"/>
    </location>
</feature>
<keyword evidence="10" id="KW-1185">Reference proteome</keyword>
<dbReference type="SUPFAM" id="SSF51556">
    <property type="entry name" value="Metallo-dependent hydrolases"/>
    <property type="match status" value="1"/>
</dbReference>
<sequence length="351" mass="40629">MNNFSNEDFCKSLPKIELHAHLNGSLSETTLIQLGSTNSDIAEYQKLKHVPPHERTLNDCFKIFQFAHKVTTSPNSVYAATKNVIDEFFLDNVIYLELRTTPRSEDGMDAETYIESVVEAIKDNEKDILVKLILSINRQHSLEVCRQHLDIILKMKKKYPDIIKGIDLSGNPHHGRFSNLQKLFQEARDHGLFTTIHCAEIVNNDEVKDILHFEPDRIGHAPFVHPRYGGCAENWTTLQKNKVPTEFCLTSNIISGTTNLYENHHIREWINNKLPFSINTDDKGIFHTNLSQEFEYALKYLALSPLELWQISLDSVDHTFATSEEKSLLRFKLEQWKKGTFEQRYKENLDL</sequence>
<reference evidence="9 10" key="1">
    <citation type="journal article" date="2021" name="BMC Biol.">
        <title>Horizontally acquired antibacterial genes associated with adaptive radiation of ladybird beetles.</title>
        <authorList>
            <person name="Li H.S."/>
            <person name="Tang X.F."/>
            <person name="Huang Y.H."/>
            <person name="Xu Z.Y."/>
            <person name="Chen M.L."/>
            <person name="Du X.Y."/>
            <person name="Qiu B.Y."/>
            <person name="Chen P.T."/>
            <person name="Zhang W."/>
            <person name="Slipinski A."/>
            <person name="Escalona H.E."/>
            <person name="Waterhouse R.M."/>
            <person name="Zwick A."/>
            <person name="Pang H."/>
        </authorList>
    </citation>
    <scope>NUCLEOTIDE SEQUENCE [LARGE SCALE GENOMIC DNA]</scope>
    <source>
        <strain evidence="9">SYSU2018</strain>
    </source>
</reference>
<dbReference type="AlphaFoldDB" id="A0ABD2PE88"/>
<dbReference type="Proteomes" id="UP001516400">
    <property type="component" value="Unassembled WGS sequence"/>
</dbReference>
<evidence type="ECO:0000256" key="4">
    <source>
        <dbReference type="ARBA" id="ARBA00022801"/>
    </source>
</evidence>